<dbReference type="InterPro" id="IPR008993">
    <property type="entry name" value="TIMP-like_OB-fold"/>
</dbReference>
<evidence type="ECO:0000256" key="1">
    <source>
        <dbReference type="SAM" id="Phobius"/>
    </source>
</evidence>
<organism evidence="2 3">
    <name type="scientific">Bacillus cereus</name>
    <dbReference type="NCBI Taxonomy" id="1396"/>
    <lineage>
        <taxon>Bacteria</taxon>
        <taxon>Bacillati</taxon>
        <taxon>Bacillota</taxon>
        <taxon>Bacilli</taxon>
        <taxon>Bacillales</taxon>
        <taxon>Bacillaceae</taxon>
        <taxon>Bacillus</taxon>
        <taxon>Bacillus cereus group</taxon>
    </lineage>
</organism>
<sequence length="184" mass="20513">MKRILYIFPVVIICSFILIIFPGKSYACDCINVSAEDAFQKNNVVFEGKVIEVGRKEGVGIEVLFEVKKIWKGTTSSQLIVYTNGGDCVFHFVEGGEYLVYSSQRGSEKQLHTHSCSGTKRLDEAGADKVALSQIAKESIPTKKVDLKGEMVSSLSWWQVSIISIGLLLIITFVIFVVKRTRKK</sequence>
<proteinExistence type="predicted"/>
<name>A0A0G8F058_BACCE</name>
<evidence type="ECO:0008006" key="4">
    <source>
        <dbReference type="Google" id="ProtNLM"/>
    </source>
</evidence>
<accession>A0A0G8F058</accession>
<dbReference type="AlphaFoldDB" id="A0A0G8F058"/>
<dbReference type="PATRIC" id="fig|1396.428.peg.4059"/>
<evidence type="ECO:0000313" key="2">
    <source>
        <dbReference type="EMBL" id="KLA29896.1"/>
    </source>
</evidence>
<comment type="caution">
    <text evidence="2">The sequence shown here is derived from an EMBL/GenBank/DDBJ whole genome shotgun (WGS) entry which is preliminary data.</text>
</comment>
<reference evidence="2 3" key="1">
    <citation type="submission" date="2015-04" db="EMBL/GenBank/DDBJ databases">
        <title>Draft Genome Sequences of Eight Spore-Forming Food Isolates of Bacillus cereus Genome sequencing.</title>
        <authorList>
            <person name="Krawcyk A.O."/>
            <person name="de Jong A."/>
            <person name="Eijlander R.T."/>
            <person name="Berendsen E.M."/>
            <person name="Holsappel S."/>
            <person name="Wells-Bennik M."/>
            <person name="Kuipers O.P."/>
        </authorList>
    </citation>
    <scope>NUCLEOTIDE SEQUENCE [LARGE SCALE GENOMIC DNA]</scope>
    <source>
        <strain evidence="2 3">B4077</strain>
    </source>
</reference>
<dbReference type="Proteomes" id="UP000035214">
    <property type="component" value="Unassembled WGS sequence"/>
</dbReference>
<keyword evidence="1" id="KW-0472">Membrane</keyword>
<feature type="transmembrane region" description="Helical" evidence="1">
    <location>
        <begin position="157"/>
        <end position="178"/>
    </location>
</feature>
<evidence type="ECO:0000313" key="3">
    <source>
        <dbReference type="Proteomes" id="UP000035214"/>
    </source>
</evidence>
<gene>
    <name evidence="2" type="ORF">B4077_1639</name>
</gene>
<keyword evidence="1" id="KW-0812">Transmembrane</keyword>
<protein>
    <recommendedName>
        <fullName evidence="4">Cobalamin biosynthesis protein CbiN</fullName>
    </recommendedName>
</protein>
<dbReference type="Gene3D" id="2.40.50.120">
    <property type="match status" value="1"/>
</dbReference>
<dbReference type="EMBL" id="LCYI01000020">
    <property type="protein sequence ID" value="KLA29896.1"/>
    <property type="molecule type" value="Genomic_DNA"/>
</dbReference>
<keyword evidence="1" id="KW-1133">Transmembrane helix</keyword>
<dbReference type="SUPFAM" id="SSF50242">
    <property type="entry name" value="TIMP-like"/>
    <property type="match status" value="1"/>
</dbReference>
<dbReference type="RefSeq" id="WP_046955085.1">
    <property type="nucleotide sequence ID" value="NZ_LCYI01000020.1"/>
</dbReference>